<keyword evidence="2 7" id="KW-0813">Transport</keyword>
<evidence type="ECO:0000313" key="8">
    <source>
        <dbReference type="EMBL" id="GEQ84829.1"/>
    </source>
</evidence>
<dbReference type="HAMAP" id="MF_01416">
    <property type="entry name" value="ATP_synth_delta_bact"/>
    <property type="match status" value="1"/>
</dbReference>
<dbReference type="GO" id="GO:0046933">
    <property type="term" value="F:proton-transporting ATP synthase activity, rotational mechanism"/>
    <property type="evidence" value="ECO:0007669"/>
    <property type="project" value="UniProtKB-UniRule"/>
</dbReference>
<accession>A0A5J4FXK1</accession>
<reference evidence="8 9" key="1">
    <citation type="submission" date="2019-08" db="EMBL/GenBank/DDBJ databases">
        <title>Ulvibacter marinistellae sp. nov., isolated from a starfish, Patiria pectinifera.</title>
        <authorList>
            <person name="Kawano K."/>
            <person name="Ushijima N."/>
            <person name="Kihara M."/>
            <person name="Itoh H."/>
        </authorList>
    </citation>
    <scope>NUCLEOTIDE SEQUENCE [LARGE SCALE GENOMIC DNA]</scope>
    <source>
        <strain evidence="8 9">KK4</strain>
    </source>
</reference>
<evidence type="ECO:0000256" key="7">
    <source>
        <dbReference type="HAMAP-Rule" id="MF_01416"/>
    </source>
</evidence>
<evidence type="ECO:0000256" key="4">
    <source>
        <dbReference type="ARBA" id="ARBA00023065"/>
    </source>
</evidence>
<comment type="function">
    <text evidence="7">This protein is part of the stalk that links CF(0) to CF(1). It either transmits conformational changes from CF(0) to CF(1) or is implicated in proton conduction.</text>
</comment>
<proteinExistence type="inferred from homology"/>
<dbReference type="Pfam" id="PF00213">
    <property type="entry name" value="OSCP"/>
    <property type="match status" value="1"/>
</dbReference>
<dbReference type="EMBL" id="BKCF01000001">
    <property type="protein sequence ID" value="GEQ84829.1"/>
    <property type="molecule type" value="Genomic_DNA"/>
</dbReference>
<evidence type="ECO:0000256" key="1">
    <source>
        <dbReference type="ARBA" id="ARBA00004370"/>
    </source>
</evidence>
<comment type="subcellular location">
    <subcellularLocation>
        <location evidence="7">Cell membrane</location>
        <topology evidence="7">Peripheral membrane protein</topology>
    </subcellularLocation>
    <subcellularLocation>
        <location evidence="1">Membrane</location>
    </subcellularLocation>
</comment>
<dbReference type="GO" id="GO:0005886">
    <property type="term" value="C:plasma membrane"/>
    <property type="evidence" value="ECO:0007669"/>
    <property type="project" value="UniProtKB-SubCell"/>
</dbReference>
<dbReference type="GO" id="GO:0045259">
    <property type="term" value="C:proton-transporting ATP synthase complex"/>
    <property type="evidence" value="ECO:0007669"/>
    <property type="project" value="UniProtKB-KW"/>
</dbReference>
<dbReference type="PANTHER" id="PTHR11910">
    <property type="entry name" value="ATP SYNTHASE DELTA CHAIN"/>
    <property type="match status" value="1"/>
</dbReference>
<comment type="function">
    <text evidence="7">F(1)F(0) ATP synthase produces ATP from ADP in the presence of a proton or sodium gradient. F-type ATPases consist of two structural domains, F(1) containing the extramembraneous catalytic core and F(0) containing the membrane proton channel, linked together by a central stalk and a peripheral stalk. During catalysis, ATP synthesis in the catalytic domain of F(1) is coupled via a rotary mechanism of the central stalk subunits to proton translocation.</text>
</comment>
<dbReference type="InterPro" id="IPR000711">
    <property type="entry name" value="ATPase_OSCP/dsu"/>
</dbReference>
<sequence length="179" mass="19345">MSNRAAIRYAKAVLDQANEANIGSVVFGDMKSVQDTLAGSKELRNVLASPIIKGEDKEKSLIKIFESNSDVTKGLIQILTANKRINLLGDVASSYINLYNEAQGVKVAKVTTAVALSPELETKVLAKVKEMTGSDQVTIENTIDESIIGGFILRVGDLQYNASIANQLGNLKREFTKSL</sequence>
<dbReference type="Proteomes" id="UP000326994">
    <property type="component" value="Unassembled WGS sequence"/>
</dbReference>
<dbReference type="NCBIfam" id="TIGR01145">
    <property type="entry name" value="ATP_synt_delta"/>
    <property type="match status" value="1"/>
</dbReference>
<dbReference type="Gene3D" id="1.10.520.20">
    <property type="entry name" value="N-terminal domain of the delta subunit of the F1F0-ATP synthase"/>
    <property type="match status" value="1"/>
</dbReference>
<comment type="similarity">
    <text evidence="7">Belongs to the ATPase delta chain family.</text>
</comment>
<dbReference type="RefSeq" id="WP_151892768.1">
    <property type="nucleotide sequence ID" value="NZ_BKCF01000001.1"/>
</dbReference>
<gene>
    <name evidence="7 8" type="primary">atpH</name>
    <name evidence="8" type="ORF">ULMS_03370</name>
</gene>
<keyword evidence="3 7" id="KW-0375">Hydrogen ion transport</keyword>
<dbReference type="InterPro" id="IPR020781">
    <property type="entry name" value="ATPase_OSCP/d_CS"/>
</dbReference>
<evidence type="ECO:0000256" key="5">
    <source>
        <dbReference type="ARBA" id="ARBA00023136"/>
    </source>
</evidence>
<evidence type="ECO:0000256" key="6">
    <source>
        <dbReference type="ARBA" id="ARBA00023310"/>
    </source>
</evidence>
<evidence type="ECO:0000256" key="3">
    <source>
        <dbReference type="ARBA" id="ARBA00022781"/>
    </source>
</evidence>
<organism evidence="8 9">
    <name type="scientific">Patiriisocius marinistellae</name>
    <dbReference type="NCBI Taxonomy" id="2494560"/>
    <lineage>
        <taxon>Bacteria</taxon>
        <taxon>Pseudomonadati</taxon>
        <taxon>Bacteroidota</taxon>
        <taxon>Flavobacteriia</taxon>
        <taxon>Flavobacteriales</taxon>
        <taxon>Flavobacteriaceae</taxon>
        <taxon>Patiriisocius</taxon>
    </lineage>
</organism>
<keyword evidence="7" id="KW-0139">CF(1)</keyword>
<keyword evidence="6 7" id="KW-0066">ATP synthesis</keyword>
<dbReference type="AlphaFoldDB" id="A0A5J4FXK1"/>
<protein>
    <recommendedName>
        <fullName evidence="7">ATP synthase subunit delta</fullName>
    </recommendedName>
    <alternativeName>
        <fullName evidence="7">ATP synthase F(1) sector subunit delta</fullName>
    </alternativeName>
    <alternativeName>
        <fullName evidence="7">F-type ATPase subunit delta</fullName>
        <shortName evidence="7">F-ATPase subunit delta</shortName>
    </alternativeName>
</protein>
<keyword evidence="5 7" id="KW-0472">Membrane</keyword>
<comment type="caution">
    <text evidence="8">The sequence shown here is derived from an EMBL/GenBank/DDBJ whole genome shotgun (WGS) entry which is preliminary data.</text>
</comment>
<dbReference type="OrthoDB" id="9802471at2"/>
<dbReference type="InterPro" id="IPR026015">
    <property type="entry name" value="ATP_synth_OSCP/delta_N_sf"/>
</dbReference>
<evidence type="ECO:0000256" key="2">
    <source>
        <dbReference type="ARBA" id="ARBA00022448"/>
    </source>
</evidence>
<dbReference type="PROSITE" id="PS00389">
    <property type="entry name" value="ATPASE_DELTA"/>
    <property type="match status" value="1"/>
</dbReference>
<keyword evidence="9" id="KW-1185">Reference proteome</keyword>
<dbReference type="PRINTS" id="PR00125">
    <property type="entry name" value="ATPASEDELTA"/>
</dbReference>
<dbReference type="SUPFAM" id="SSF47928">
    <property type="entry name" value="N-terminal domain of the delta subunit of the F1F0-ATP synthase"/>
    <property type="match status" value="1"/>
</dbReference>
<evidence type="ECO:0000313" key="9">
    <source>
        <dbReference type="Proteomes" id="UP000326994"/>
    </source>
</evidence>
<name>A0A5J4FXK1_9FLAO</name>
<keyword evidence="7" id="KW-1003">Cell membrane</keyword>
<keyword evidence="4 7" id="KW-0406">Ion transport</keyword>